<dbReference type="STRING" id="702114.A1355_00710"/>
<name>A0A177N8N0_9GAMM</name>
<dbReference type="AlphaFoldDB" id="A0A177N8N0"/>
<feature type="transmembrane region" description="Helical" evidence="1">
    <location>
        <begin position="35"/>
        <end position="53"/>
    </location>
</feature>
<dbReference type="EMBL" id="LUUK01000202">
    <property type="protein sequence ID" value="OAI14251.1"/>
    <property type="molecule type" value="Genomic_DNA"/>
</dbReference>
<feature type="domain" description="Cytochrome c assembly protein" evidence="2">
    <location>
        <begin position="55"/>
        <end position="263"/>
    </location>
</feature>
<dbReference type="OrthoDB" id="9780793at2"/>
<dbReference type="GO" id="GO:0020037">
    <property type="term" value="F:heme binding"/>
    <property type="evidence" value="ECO:0007669"/>
    <property type="project" value="InterPro"/>
</dbReference>
<feature type="transmembrane region" description="Helical" evidence="1">
    <location>
        <begin position="211"/>
        <end position="229"/>
    </location>
</feature>
<evidence type="ECO:0000259" key="2">
    <source>
        <dbReference type="Pfam" id="PF01578"/>
    </source>
</evidence>
<dbReference type="Proteomes" id="UP000077628">
    <property type="component" value="Unassembled WGS sequence"/>
</dbReference>
<keyword evidence="1" id="KW-0472">Membrane</keyword>
<comment type="caution">
    <text evidence="3">The sequence shown here is derived from an EMBL/GenBank/DDBJ whole genome shotgun (WGS) entry which is preliminary data.</text>
</comment>
<keyword evidence="4" id="KW-1185">Reference proteome</keyword>
<dbReference type="Pfam" id="PF01578">
    <property type="entry name" value="Cytochrom_C_asm"/>
    <property type="match status" value="1"/>
</dbReference>
<keyword evidence="1" id="KW-1133">Transmembrane helix</keyword>
<dbReference type="InterPro" id="IPR002541">
    <property type="entry name" value="Cyt_c_assembly"/>
</dbReference>
<dbReference type="GO" id="GO:0016787">
    <property type="term" value="F:hydrolase activity"/>
    <property type="evidence" value="ECO:0007669"/>
    <property type="project" value="UniProtKB-KW"/>
</dbReference>
<reference evidence="4" key="1">
    <citation type="submission" date="2016-03" db="EMBL/GenBank/DDBJ databases">
        <authorList>
            <person name="Heylen K."/>
            <person name="De Vos P."/>
            <person name="Vekeman B."/>
        </authorList>
    </citation>
    <scope>NUCLEOTIDE SEQUENCE [LARGE SCALE GENOMIC DNA]</scope>
    <source>
        <strain evidence="4">R-45383</strain>
    </source>
</reference>
<keyword evidence="3" id="KW-0378">Hydrolase</keyword>
<feature type="transmembrane region" description="Helical" evidence="1">
    <location>
        <begin position="6"/>
        <end position="23"/>
    </location>
</feature>
<accession>A0A177N8N0</accession>
<keyword evidence="1" id="KW-0812">Transmembrane</keyword>
<evidence type="ECO:0000313" key="3">
    <source>
        <dbReference type="EMBL" id="OAI14251.1"/>
    </source>
</evidence>
<feature type="transmembrane region" description="Helical" evidence="1">
    <location>
        <begin position="241"/>
        <end position="264"/>
    </location>
</feature>
<dbReference type="PANTHER" id="PTHR38034:SF1">
    <property type="entry name" value="INNER MEMBRANE PROTEIN YPJD"/>
    <property type="match status" value="1"/>
</dbReference>
<evidence type="ECO:0000313" key="4">
    <source>
        <dbReference type="Proteomes" id="UP000077628"/>
    </source>
</evidence>
<organism evidence="3 4">
    <name type="scientific">Methylomonas koyamae</name>
    <dbReference type="NCBI Taxonomy" id="702114"/>
    <lineage>
        <taxon>Bacteria</taxon>
        <taxon>Pseudomonadati</taxon>
        <taxon>Pseudomonadota</taxon>
        <taxon>Gammaproteobacteria</taxon>
        <taxon>Methylococcales</taxon>
        <taxon>Methylococcaceae</taxon>
        <taxon>Methylomonas</taxon>
    </lineage>
</organism>
<dbReference type="RefSeq" id="WP_064031047.1">
    <property type="nucleotide sequence ID" value="NZ_LUUK01000202.1"/>
</dbReference>
<gene>
    <name evidence="3" type="ORF">A1355_00710</name>
</gene>
<dbReference type="InterPro" id="IPR052372">
    <property type="entry name" value="YpjD/HemX"/>
</dbReference>
<dbReference type="GO" id="GO:0017004">
    <property type="term" value="P:cytochrome complex assembly"/>
    <property type="evidence" value="ECO:0007669"/>
    <property type="project" value="InterPro"/>
</dbReference>
<feature type="transmembrane region" description="Helical" evidence="1">
    <location>
        <begin position="122"/>
        <end position="150"/>
    </location>
</feature>
<feature type="transmembrane region" description="Helical" evidence="1">
    <location>
        <begin position="92"/>
        <end position="110"/>
    </location>
</feature>
<dbReference type="PANTHER" id="PTHR38034">
    <property type="entry name" value="INNER MEMBRANE PROTEIN YPJD"/>
    <property type="match status" value="1"/>
</dbReference>
<feature type="transmembrane region" description="Helical" evidence="1">
    <location>
        <begin position="65"/>
        <end position="85"/>
    </location>
</feature>
<sequence>MYLSTAIGILSILTYALAGAGIAREILAAQRQSSLPLKLAWAAAGLHSAYTFLNIHEQNGFSFGFFNTASLTALVVVWLLLFAALDKPVAKLGVLVFPVAALLLAANLAYPSKPHPLAHHDWQLTAHILTSILAFGLLNIAAVQAILLAIQEQQLRHHHPKQFMLALPPLQAMEALLFQMIATGLGFLTISLLTGFLFIDDLFAQHLAHKTVLSILAWLIFSALLFGRLRYGWRGQSAVQWTLIGFTSLLLAYFGSKLVLELILKKI</sequence>
<feature type="transmembrane region" description="Helical" evidence="1">
    <location>
        <begin position="171"/>
        <end position="199"/>
    </location>
</feature>
<protein>
    <submittedName>
        <fullName evidence="3">Phosphohydrolase</fullName>
    </submittedName>
</protein>
<evidence type="ECO:0000256" key="1">
    <source>
        <dbReference type="SAM" id="Phobius"/>
    </source>
</evidence>
<dbReference type="GO" id="GO:0005886">
    <property type="term" value="C:plasma membrane"/>
    <property type="evidence" value="ECO:0007669"/>
    <property type="project" value="TreeGrafter"/>
</dbReference>
<proteinExistence type="predicted"/>